<accession>A0A165GQS3</accession>
<dbReference type="Proteomes" id="UP000076871">
    <property type="component" value="Unassembled WGS sequence"/>
</dbReference>
<protein>
    <recommendedName>
        <fullName evidence="4">Carbohydrate-binding module family 35 protein</fullName>
    </recommendedName>
</protein>
<evidence type="ECO:0000256" key="1">
    <source>
        <dbReference type="SAM" id="MobiDB-lite"/>
    </source>
</evidence>
<dbReference type="GeneID" id="63819129"/>
<feature type="compositionally biased region" description="Low complexity" evidence="1">
    <location>
        <begin position="280"/>
        <end position="302"/>
    </location>
</feature>
<evidence type="ECO:0000313" key="3">
    <source>
        <dbReference type="Proteomes" id="UP000076871"/>
    </source>
</evidence>
<dbReference type="AlphaFoldDB" id="A0A165GQS3"/>
<sequence>MAAFNVTLDDSSPLITYTPSNAWHDTPANDFAAKLYSRSSLHTSSIAGAAAELTFNGTGLWLYGGFRPSYGSYAVSVDGAQILRANATAPDLELRSLLAGVSGLDTGQHTVTLTSDGTGPIDIDYAIFETNVGTLGASLTNITVDDTNSQMQYSPSASDWQQDSSSMFYNDSLHYSQTTGAQASLSFSGDAIAVYGTVSPLHANYTVCLDGVISQEFNASDVRILHTQTLLYFAQNLSSSDHKLVITGLGANGTGQYVDIDFISIYSAANDSTATATHESGSSVGSATSGSSTTGAPSVVGGMTNPSLNSAADK</sequence>
<proteinExistence type="predicted"/>
<dbReference type="EMBL" id="KV427608">
    <property type="protein sequence ID" value="KZT10677.1"/>
    <property type="molecule type" value="Genomic_DNA"/>
</dbReference>
<feature type="compositionally biased region" description="Polar residues" evidence="1">
    <location>
        <begin position="304"/>
        <end position="314"/>
    </location>
</feature>
<name>A0A165GQS3_9APHY</name>
<feature type="region of interest" description="Disordered" evidence="1">
    <location>
        <begin position="277"/>
        <end position="314"/>
    </location>
</feature>
<dbReference type="InParanoid" id="A0A165GQS3"/>
<evidence type="ECO:0000313" key="2">
    <source>
        <dbReference type="EMBL" id="KZT10677.1"/>
    </source>
</evidence>
<keyword evidence="3" id="KW-1185">Reference proteome</keyword>
<dbReference type="STRING" id="1314785.A0A165GQS3"/>
<dbReference type="OrthoDB" id="2576082at2759"/>
<evidence type="ECO:0008006" key="4">
    <source>
        <dbReference type="Google" id="ProtNLM"/>
    </source>
</evidence>
<dbReference type="Gene3D" id="2.60.120.260">
    <property type="entry name" value="Galactose-binding domain-like"/>
    <property type="match status" value="2"/>
</dbReference>
<gene>
    <name evidence="2" type="ORF">LAESUDRAFT_344342</name>
</gene>
<dbReference type="RefSeq" id="XP_040768417.1">
    <property type="nucleotide sequence ID" value="XM_040902098.1"/>
</dbReference>
<reference evidence="2 3" key="1">
    <citation type="journal article" date="2016" name="Mol. Biol. Evol.">
        <title>Comparative Genomics of Early-Diverging Mushroom-Forming Fungi Provides Insights into the Origins of Lignocellulose Decay Capabilities.</title>
        <authorList>
            <person name="Nagy L.G."/>
            <person name="Riley R."/>
            <person name="Tritt A."/>
            <person name="Adam C."/>
            <person name="Daum C."/>
            <person name="Floudas D."/>
            <person name="Sun H."/>
            <person name="Yadav J.S."/>
            <person name="Pangilinan J."/>
            <person name="Larsson K.H."/>
            <person name="Matsuura K."/>
            <person name="Barry K."/>
            <person name="Labutti K."/>
            <person name="Kuo R."/>
            <person name="Ohm R.A."/>
            <person name="Bhattacharya S.S."/>
            <person name="Shirouzu T."/>
            <person name="Yoshinaga Y."/>
            <person name="Martin F.M."/>
            <person name="Grigoriev I.V."/>
            <person name="Hibbett D.S."/>
        </authorList>
    </citation>
    <scope>NUCLEOTIDE SEQUENCE [LARGE SCALE GENOMIC DNA]</scope>
    <source>
        <strain evidence="2 3">93-53</strain>
    </source>
</reference>
<organism evidence="2 3">
    <name type="scientific">Laetiporus sulphureus 93-53</name>
    <dbReference type="NCBI Taxonomy" id="1314785"/>
    <lineage>
        <taxon>Eukaryota</taxon>
        <taxon>Fungi</taxon>
        <taxon>Dikarya</taxon>
        <taxon>Basidiomycota</taxon>
        <taxon>Agaricomycotina</taxon>
        <taxon>Agaricomycetes</taxon>
        <taxon>Polyporales</taxon>
        <taxon>Laetiporus</taxon>
    </lineage>
</organism>